<gene>
    <name evidence="1" type="primary">ORF39648</name>
</gene>
<reference evidence="1" key="1">
    <citation type="submission" date="2014-12" db="EMBL/GenBank/DDBJ databases">
        <title>Insight into the proteome of Arion vulgaris.</title>
        <authorList>
            <person name="Aradska J."/>
            <person name="Bulat T."/>
            <person name="Smidak R."/>
            <person name="Sarate P."/>
            <person name="Gangsoo J."/>
            <person name="Sialana F."/>
            <person name="Bilban M."/>
            <person name="Lubec G."/>
        </authorList>
    </citation>
    <scope>NUCLEOTIDE SEQUENCE</scope>
    <source>
        <tissue evidence="1">Skin</tissue>
    </source>
</reference>
<feature type="non-terminal residue" evidence="1">
    <location>
        <position position="1"/>
    </location>
</feature>
<sequence length="61" mass="7334">GKQTNTQDYRTRMKNNSRKLPNLLCFPYFFVANFTPDTPFKTCEHFSNYAKRLAEQQIEQR</sequence>
<dbReference type="AlphaFoldDB" id="A0A0B6YYI3"/>
<proteinExistence type="predicted"/>
<organism evidence="1">
    <name type="scientific">Arion vulgaris</name>
    <dbReference type="NCBI Taxonomy" id="1028688"/>
    <lineage>
        <taxon>Eukaryota</taxon>
        <taxon>Metazoa</taxon>
        <taxon>Spiralia</taxon>
        <taxon>Lophotrochozoa</taxon>
        <taxon>Mollusca</taxon>
        <taxon>Gastropoda</taxon>
        <taxon>Heterobranchia</taxon>
        <taxon>Euthyneura</taxon>
        <taxon>Panpulmonata</taxon>
        <taxon>Eupulmonata</taxon>
        <taxon>Stylommatophora</taxon>
        <taxon>Helicina</taxon>
        <taxon>Arionoidea</taxon>
        <taxon>Arionidae</taxon>
        <taxon>Arion</taxon>
    </lineage>
</organism>
<name>A0A0B6YYI3_9EUPU</name>
<protein>
    <submittedName>
        <fullName evidence="1">Uncharacterized protein</fullName>
    </submittedName>
</protein>
<accession>A0A0B6YYI3</accession>
<evidence type="ECO:0000313" key="1">
    <source>
        <dbReference type="EMBL" id="CEK60525.1"/>
    </source>
</evidence>
<dbReference type="EMBL" id="HACG01013660">
    <property type="protein sequence ID" value="CEK60525.1"/>
    <property type="molecule type" value="Transcribed_RNA"/>
</dbReference>